<evidence type="ECO:0000256" key="3">
    <source>
        <dbReference type="ARBA" id="ARBA00023115"/>
    </source>
</evidence>
<feature type="transmembrane region" description="Helical" evidence="5">
    <location>
        <begin position="60"/>
        <end position="84"/>
    </location>
</feature>
<accession>A0ABS8KSC4</accession>
<feature type="transmembrane region" description="Helical" evidence="5">
    <location>
        <begin position="135"/>
        <end position="158"/>
    </location>
</feature>
<gene>
    <name evidence="7" type="ORF">LJ725_08450</name>
</gene>
<name>A0ABS8KSC4_9HYPH</name>
<feature type="transmembrane region" description="Helical" evidence="5">
    <location>
        <begin position="393"/>
        <end position="412"/>
    </location>
</feature>
<protein>
    <submittedName>
        <fullName evidence="7">Spermidine synthase</fullName>
    </submittedName>
</protein>
<keyword evidence="3" id="KW-0620">Polyamine biosynthesis</keyword>
<feature type="transmembrane region" description="Helical" evidence="5">
    <location>
        <begin position="279"/>
        <end position="306"/>
    </location>
</feature>
<evidence type="ECO:0000313" key="7">
    <source>
        <dbReference type="EMBL" id="MCC8428992.1"/>
    </source>
</evidence>
<feature type="transmembrane region" description="Helical" evidence="5">
    <location>
        <begin position="29"/>
        <end position="53"/>
    </location>
</feature>
<keyword evidence="4 5" id="KW-0472">Membrane</keyword>
<evidence type="ECO:0000256" key="2">
    <source>
        <dbReference type="ARBA" id="ARBA00022989"/>
    </source>
</evidence>
<comment type="caution">
    <text evidence="7">The sequence shown here is derived from an EMBL/GenBank/DDBJ whole genome shotgun (WGS) entry which is preliminary data.</text>
</comment>
<reference evidence="7 8" key="1">
    <citation type="submission" date="2021-11" db="EMBL/GenBank/DDBJ databases">
        <authorList>
            <person name="Lee D.-H."/>
            <person name="Kim S.-B."/>
        </authorList>
    </citation>
    <scope>NUCLEOTIDE SEQUENCE [LARGE SCALE GENOMIC DNA]</scope>
    <source>
        <strain evidence="7 8">KCTC 52223</strain>
    </source>
</reference>
<dbReference type="PANTHER" id="PTHR43317">
    <property type="entry name" value="THERMOSPERMINE SYNTHASE ACAULIS5"/>
    <property type="match status" value="1"/>
</dbReference>
<sequence>MFFLSGVAALIYQTAWHRLLGLFAGADTIAAALVVGAFLLGLGIGSLAAGLYADRLSRRAALIAFAICEVGIAAFALLSPWLYYDVIYRGLLPLAESRAVIFAVVFAGLLWPTFLMGCSLPFLSKAVVSQIAGSAQLIGWLYGLNTLGAGVGAFFGGWYLIGTVGFDNAVYLGALINLVVAGGGLLLARGLDMEAAQPVPKTVAAETADGVVWRWSLLVFISGFLIVALQIVWYRLIGVLLQSNGYSFSLVLTVFLLGDAAGLLVGARVIDRIADPRRFFFLMQGIATALALAGAWFVYLGIGAGILPATFVDHDIMGPNTANPALILLLLAVVVLPASFIMGFSFPVVQKAVQRDLDRLGSRVGLVQLANIVGNSMGSLVAGLLLLDLVGTAGTLKLLVAIGLAFSVLQLAGPRATRWAYVPAAVLVAGLALFPGGEEFWRRLHGLTDEKAIVAEDKTGLSLLKMSGNDSRDEGGRLYIQGHSQSRLPFDTVHAYLGAIGPLTHDAPRRVLVIGSGTGGTPYAAGLNPATEQVKVIEIVAPVIETLKTYTAAGGKSGVDELLSSRRFDVTVADGRHSLALDPVRYDVIEADAILPKTALSGLLNSREFFEQVRTKLAPGGIYVQWAPTERSVATFRSVFPYVTMIHPAMLGSDRPIPYSREKIAALLARPGVASHLTAARIDRAELGRWFEDKKIEVLNDGRTVPTDSPNTDFFPRDEYYLNRRP</sequence>
<dbReference type="Gene3D" id="3.40.50.150">
    <property type="entry name" value="Vaccinia Virus protein VP39"/>
    <property type="match status" value="1"/>
</dbReference>
<feature type="transmembrane region" description="Helical" evidence="5">
    <location>
        <begin position="212"/>
        <end position="234"/>
    </location>
</feature>
<evidence type="ECO:0000256" key="5">
    <source>
        <dbReference type="SAM" id="Phobius"/>
    </source>
</evidence>
<feature type="transmembrane region" description="Helical" evidence="5">
    <location>
        <begin position="246"/>
        <end position="267"/>
    </location>
</feature>
<dbReference type="PANTHER" id="PTHR43317:SF1">
    <property type="entry name" value="THERMOSPERMINE SYNTHASE ACAULIS5"/>
    <property type="match status" value="1"/>
</dbReference>
<keyword evidence="1 5" id="KW-0812">Transmembrane</keyword>
<organism evidence="7 8">
    <name type="scientific">Reyranella aquatilis</name>
    <dbReference type="NCBI Taxonomy" id="2035356"/>
    <lineage>
        <taxon>Bacteria</taxon>
        <taxon>Pseudomonadati</taxon>
        <taxon>Pseudomonadota</taxon>
        <taxon>Alphaproteobacteria</taxon>
        <taxon>Hyphomicrobiales</taxon>
        <taxon>Reyranellaceae</taxon>
        <taxon>Reyranella</taxon>
    </lineage>
</organism>
<dbReference type="SUPFAM" id="SSF103473">
    <property type="entry name" value="MFS general substrate transporter"/>
    <property type="match status" value="1"/>
</dbReference>
<feature type="transmembrane region" description="Helical" evidence="5">
    <location>
        <begin position="99"/>
        <end position="123"/>
    </location>
</feature>
<feature type="transmembrane region" description="Helical" evidence="5">
    <location>
        <begin position="326"/>
        <end position="349"/>
    </location>
</feature>
<evidence type="ECO:0000313" key="8">
    <source>
        <dbReference type="Proteomes" id="UP001198862"/>
    </source>
</evidence>
<evidence type="ECO:0000256" key="4">
    <source>
        <dbReference type="ARBA" id="ARBA00023136"/>
    </source>
</evidence>
<dbReference type="EMBL" id="JAJISD010000003">
    <property type="protein sequence ID" value="MCC8428992.1"/>
    <property type="molecule type" value="Genomic_DNA"/>
</dbReference>
<dbReference type="Gene3D" id="1.20.1250.20">
    <property type="entry name" value="MFS general substrate transporter like domains"/>
    <property type="match status" value="1"/>
</dbReference>
<dbReference type="Proteomes" id="UP001198862">
    <property type="component" value="Unassembled WGS sequence"/>
</dbReference>
<proteinExistence type="predicted"/>
<dbReference type="InterPro" id="IPR020846">
    <property type="entry name" value="MFS_dom"/>
</dbReference>
<keyword evidence="2 5" id="KW-1133">Transmembrane helix</keyword>
<feature type="domain" description="Major facilitator superfamily (MFS) profile" evidence="6">
    <location>
        <begin position="1"/>
        <end position="415"/>
    </location>
</feature>
<feature type="transmembrane region" description="Helical" evidence="5">
    <location>
        <begin position="419"/>
        <end position="437"/>
    </location>
</feature>
<evidence type="ECO:0000259" key="6">
    <source>
        <dbReference type="PROSITE" id="PS50850"/>
    </source>
</evidence>
<dbReference type="SUPFAM" id="SSF53335">
    <property type="entry name" value="S-adenosyl-L-methionine-dependent methyltransferases"/>
    <property type="match status" value="1"/>
</dbReference>
<dbReference type="CDD" id="cd02440">
    <property type="entry name" value="AdoMet_MTases"/>
    <property type="match status" value="1"/>
</dbReference>
<keyword evidence="8" id="KW-1185">Reference proteome</keyword>
<dbReference type="InterPro" id="IPR029063">
    <property type="entry name" value="SAM-dependent_MTases_sf"/>
</dbReference>
<dbReference type="CDD" id="cd06174">
    <property type="entry name" value="MFS"/>
    <property type="match status" value="1"/>
</dbReference>
<evidence type="ECO:0000256" key="1">
    <source>
        <dbReference type="ARBA" id="ARBA00022692"/>
    </source>
</evidence>
<feature type="transmembrane region" description="Helical" evidence="5">
    <location>
        <begin position="369"/>
        <end position="387"/>
    </location>
</feature>
<dbReference type="InterPro" id="IPR036259">
    <property type="entry name" value="MFS_trans_sf"/>
</dbReference>
<dbReference type="Pfam" id="PF01564">
    <property type="entry name" value="Spermine_synth"/>
    <property type="match status" value="1"/>
</dbReference>
<feature type="transmembrane region" description="Helical" evidence="5">
    <location>
        <begin position="170"/>
        <end position="191"/>
    </location>
</feature>
<dbReference type="PROSITE" id="PS50850">
    <property type="entry name" value="MFS"/>
    <property type="match status" value="1"/>
</dbReference>